<feature type="compositionally biased region" description="Polar residues" evidence="1">
    <location>
        <begin position="19"/>
        <end position="33"/>
    </location>
</feature>
<dbReference type="EMBL" id="JBHUFU010000001">
    <property type="protein sequence ID" value="MFD1828605.1"/>
    <property type="molecule type" value="Genomic_DNA"/>
</dbReference>
<evidence type="ECO:0000313" key="2">
    <source>
        <dbReference type="EMBL" id="MFD1828605.1"/>
    </source>
</evidence>
<name>A0ABW4PEX2_9ACTN</name>
<feature type="region of interest" description="Disordered" evidence="1">
    <location>
        <begin position="1"/>
        <end position="52"/>
    </location>
</feature>
<organism evidence="2 3">
    <name type="scientific">Streptomyces desertarenae</name>
    <dbReference type="NCBI Taxonomy" id="2666184"/>
    <lineage>
        <taxon>Bacteria</taxon>
        <taxon>Bacillati</taxon>
        <taxon>Actinomycetota</taxon>
        <taxon>Actinomycetes</taxon>
        <taxon>Kitasatosporales</taxon>
        <taxon>Streptomycetaceae</taxon>
        <taxon>Streptomyces</taxon>
    </lineage>
</organism>
<comment type="caution">
    <text evidence="2">The sequence shown here is derived from an EMBL/GenBank/DDBJ whole genome shotgun (WGS) entry which is preliminary data.</text>
</comment>
<dbReference type="Proteomes" id="UP001597365">
    <property type="component" value="Unassembled WGS sequence"/>
</dbReference>
<reference evidence="3" key="1">
    <citation type="journal article" date="2019" name="Int. J. Syst. Evol. Microbiol.">
        <title>The Global Catalogue of Microorganisms (GCM) 10K type strain sequencing project: providing services to taxonomists for standard genome sequencing and annotation.</title>
        <authorList>
            <consortium name="The Broad Institute Genomics Platform"/>
            <consortium name="The Broad Institute Genome Sequencing Center for Infectious Disease"/>
            <person name="Wu L."/>
            <person name="Ma J."/>
        </authorList>
    </citation>
    <scope>NUCLEOTIDE SEQUENCE [LARGE SCALE GENOMIC DNA]</scope>
    <source>
        <strain evidence="3">CGMCC 4.7455</strain>
    </source>
</reference>
<sequence length="52" mass="5219">MSETTDKPITGGPQRDNHVSSPGSGGATTQDNHVSGGAVGTEDNHVSGDEVK</sequence>
<protein>
    <submittedName>
        <fullName evidence="2">Sigma-like protein</fullName>
    </submittedName>
</protein>
<feature type="compositionally biased region" description="Basic and acidic residues" evidence="1">
    <location>
        <begin position="42"/>
        <end position="52"/>
    </location>
</feature>
<evidence type="ECO:0000313" key="3">
    <source>
        <dbReference type="Proteomes" id="UP001597365"/>
    </source>
</evidence>
<dbReference type="RefSeq" id="WP_380896274.1">
    <property type="nucleotide sequence ID" value="NZ_JBHUFU010000001.1"/>
</dbReference>
<proteinExistence type="predicted"/>
<keyword evidence="3" id="KW-1185">Reference proteome</keyword>
<accession>A0ABW4PEX2</accession>
<gene>
    <name evidence="2" type="ORF">ACFSJS_02855</name>
</gene>
<evidence type="ECO:0000256" key="1">
    <source>
        <dbReference type="SAM" id="MobiDB-lite"/>
    </source>
</evidence>